<evidence type="ECO:0000313" key="2">
    <source>
        <dbReference type="Proteomes" id="UP000333828"/>
    </source>
</evidence>
<reference evidence="1 2" key="1">
    <citation type="submission" date="2019-08" db="EMBL/GenBank/DDBJ databases">
        <authorList>
            <person name="Peeters C."/>
        </authorList>
    </citation>
    <scope>NUCLEOTIDE SEQUENCE [LARGE SCALE GENOMIC DNA]</scope>
    <source>
        <strain evidence="1 2">LMG 31115</strain>
    </source>
</reference>
<dbReference type="InterPro" id="IPR011856">
    <property type="entry name" value="tRNA_endonuc-like_dom_sf"/>
</dbReference>
<sequence length="329" mass="36745">MNHRITTYARRWSERQAEGGIREKYEPVIRAVRGEAPSISRCMTLQAPTLGRRVHALSGAEISAMLFALYHPALIDIQEQRGLPLDTAANPIGAYRTLGPTEPQSQTGTIFIAEDLGDVSKHPMFLAEIPDPVSGAVRRTWSALPLTGDLLLILRSAVDDIYAVNWTVKNNAEAFTHQLARDRSNVSPASEAKARLRHELEARSYASVGIRTIRVTSASFDRNLIRNFEMLHTFACRKSSVSPHMRHKVVDALRCVVGTKTAPLAVFPALEKEYEISAATCRDVLFEAIWHRDIPVDLFTPVLVDKPLRRKEVDELEVYSGYFSKKGAD</sequence>
<dbReference type="GO" id="GO:0003676">
    <property type="term" value="F:nucleic acid binding"/>
    <property type="evidence" value="ECO:0007669"/>
    <property type="project" value="InterPro"/>
</dbReference>
<dbReference type="EMBL" id="CABPSI010000001">
    <property type="protein sequence ID" value="VVD79804.1"/>
    <property type="molecule type" value="Genomic_DNA"/>
</dbReference>
<name>A0A5E4T044_9BURK</name>
<dbReference type="Proteomes" id="UP000333828">
    <property type="component" value="Unassembled WGS sequence"/>
</dbReference>
<proteinExistence type="predicted"/>
<dbReference type="Gene3D" id="3.40.1350.10">
    <property type="match status" value="1"/>
</dbReference>
<keyword evidence="2" id="KW-1185">Reference proteome</keyword>
<gene>
    <name evidence="1" type="ORF">PIN31115_01053</name>
</gene>
<evidence type="ECO:0000313" key="1">
    <source>
        <dbReference type="EMBL" id="VVD79804.1"/>
    </source>
</evidence>
<dbReference type="InterPro" id="IPR011335">
    <property type="entry name" value="Restrct_endonuc-II-like"/>
</dbReference>
<dbReference type="AlphaFoldDB" id="A0A5E4T044"/>
<organism evidence="1 2">
    <name type="scientific">Pandoraea iniqua</name>
    <dbReference type="NCBI Taxonomy" id="2508288"/>
    <lineage>
        <taxon>Bacteria</taxon>
        <taxon>Pseudomonadati</taxon>
        <taxon>Pseudomonadota</taxon>
        <taxon>Betaproteobacteria</taxon>
        <taxon>Burkholderiales</taxon>
        <taxon>Burkholderiaceae</taxon>
        <taxon>Pandoraea</taxon>
    </lineage>
</organism>
<dbReference type="SUPFAM" id="SSF52980">
    <property type="entry name" value="Restriction endonuclease-like"/>
    <property type="match status" value="1"/>
</dbReference>
<accession>A0A5E4T044</accession>
<protein>
    <submittedName>
        <fullName evidence="1">Uncharacterized protein</fullName>
    </submittedName>
</protein>